<name>A0A9Q1KBA0_9CARY</name>
<keyword evidence="5" id="KW-0539">Nucleus</keyword>
<evidence type="ECO:0000256" key="5">
    <source>
        <dbReference type="ARBA" id="ARBA00023242"/>
    </source>
</evidence>
<dbReference type="SMART" id="SM00338">
    <property type="entry name" value="BRLZ"/>
    <property type="match status" value="1"/>
</dbReference>
<dbReference type="CDD" id="cd14702">
    <property type="entry name" value="bZIP_plant_GBF1"/>
    <property type="match status" value="1"/>
</dbReference>
<evidence type="ECO:0000313" key="9">
    <source>
        <dbReference type="Proteomes" id="UP001153076"/>
    </source>
</evidence>
<dbReference type="PANTHER" id="PTHR45764">
    <property type="entry name" value="BZIP TRANSCRIPTION FACTOR 44"/>
    <property type="match status" value="1"/>
</dbReference>
<dbReference type="EMBL" id="JAKOGI010000208">
    <property type="protein sequence ID" value="KAJ8439728.1"/>
    <property type="molecule type" value="Genomic_DNA"/>
</dbReference>
<organism evidence="8 9">
    <name type="scientific">Carnegiea gigantea</name>
    <dbReference type="NCBI Taxonomy" id="171969"/>
    <lineage>
        <taxon>Eukaryota</taxon>
        <taxon>Viridiplantae</taxon>
        <taxon>Streptophyta</taxon>
        <taxon>Embryophyta</taxon>
        <taxon>Tracheophyta</taxon>
        <taxon>Spermatophyta</taxon>
        <taxon>Magnoliopsida</taxon>
        <taxon>eudicotyledons</taxon>
        <taxon>Gunneridae</taxon>
        <taxon>Pentapetalae</taxon>
        <taxon>Caryophyllales</taxon>
        <taxon>Cactineae</taxon>
        <taxon>Cactaceae</taxon>
        <taxon>Cactoideae</taxon>
        <taxon>Echinocereeae</taxon>
        <taxon>Carnegiea</taxon>
    </lineage>
</organism>
<evidence type="ECO:0000256" key="6">
    <source>
        <dbReference type="SAM" id="MobiDB-lite"/>
    </source>
</evidence>
<evidence type="ECO:0000313" key="8">
    <source>
        <dbReference type="EMBL" id="KAJ8439728.1"/>
    </source>
</evidence>
<dbReference type="PANTHER" id="PTHR45764:SF21">
    <property type="entry name" value="OS03G0770000 PROTEIN"/>
    <property type="match status" value="1"/>
</dbReference>
<sequence>MLSTVSAIVPADTLPGNPFSGGFTPWETLESFFTNPNPDTKPNSGLDLRRYHAGSDNPDQQLPSFDHDQDLNQNSAKINSTPDNPSQNSAGLESGSPGSDELNQIGSTMDERKRRRMISNRESARRSRMRKQRHLENLRNQMNRLKTQNREWVNRLRFIAQYIFQERERSAQDRVHLLAKEINGIRQNYATPANPTELFISHASL</sequence>
<dbReference type="PROSITE" id="PS00036">
    <property type="entry name" value="BZIP_BASIC"/>
    <property type="match status" value="1"/>
</dbReference>
<gene>
    <name evidence="8" type="ORF">Cgig2_009552</name>
</gene>
<comment type="caution">
    <text evidence="8">The sequence shown here is derived from an EMBL/GenBank/DDBJ whole genome shotgun (WGS) entry which is preliminary data.</text>
</comment>
<dbReference type="GO" id="GO:0000976">
    <property type="term" value="F:transcription cis-regulatory region binding"/>
    <property type="evidence" value="ECO:0007669"/>
    <property type="project" value="TreeGrafter"/>
</dbReference>
<feature type="compositionally biased region" description="Polar residues" evidence="6">
    <location>
        <begin position="71"/>
        <end position="91"/>
    </location>
</feature>
<dbReference type="Proteomes" id="UP001153076">
    <property type="component" value="Unassembled WGS sequence"/>
</dbReference>
<evidence type="ECO:0000259" key="7">
    <source>
        <dbReference type="PROSITE" id="PS50217"/>
    </source>
</evidence>
<feature type="compositionally biased region" description="Polar residues" evidence="6">
    <location>
        <begin position="32"/>
        <end position="43"/>
    </location>
</feature>
<dbReference type="FunFam" id="1.20.5.170:FF:000020">
    <property type="entry name" value="BZIP transcription factor"/>
    <property type="match status" value="1"/>
</dbReference>
<dbReference type="GO" id="GO:0045893">
    <property type="term" value="P:positive regulation of DNA-templated transcription"/>
    <property type="evidence" value="ECO:0007669"/>
    <property type="project" value="TreeGrafter"/>
</dbReference>
<evidence type="ECO:0000256" key="1">
    <source>
        <dbReference type="ARBA" id="ARBA00004123"/>
    </source>
</evidence>
<dbReference type="Gene3D" id="1.20.5.170">
    <property type="match status" value="1"/>
</dbReference>
<dbReference type="Pfam" id="PF00170">
    <property type="entry name" value="bZIP_1"/>
    <property type="match status" value="1"/>
</dbReference>
<evidence type="ECO:0000256" key="4">
    <source>
        <dbReference type="ARBA" id="ARBA00023163"/>
    </source>
</evidence>
<dbReference type="InterPro" id="IPR004827">
    <property type="entry name" value="bZIP"/>
</dbReference>
<dbReference type="AlphaFoldDB" id="A0A9Q1KBA0"/>
<feature type="region of interest" description="Disordered" evidence="6">
    <location>
        <begin position="32"/>
        <end position="132"/>
    </location>
</feature>
<dbReference type="GO" id="GO:0046982">
    <property type="term" value="F:protein heterodimerization activity"/>
    <property type="evidence" value="ECO:0007669"/>
    <property type="project" value="UniProtKB-ARBA"/>
</dbReference>
<dbReference type="SUPFAM" id="SSF57959">
    <property type="entry name" value="Leucine zipper domain"/>
    <property type="match status" value="1"/>
</dbReference>
<dbReference type="InterPro" id="IPR046347">
    <property type="entry name" value="bZIP_sf"/>
</dbReference>
<keyword evidence="3" id="KW-0238">DNA-binding</keyword>
<dbReference type="InterPro" id="IPR045314">
    <property type="entry name" value="bZIP_plant_GBF1"/>
</dbReference>
<comment type="subcellular location">
    <subcellularLocation>
        <location evidence="1">Nucleus</location>
    </subcellularLocation>
</comment>
<keyword evidence="4" id="KW-0804">Transcription</keyword>
<proteinExistence type="predicted"/>
<accession>A0A9Q1KBA0</accession>
<dbReference type="PROSITE" id="PS50217">
    <property type="entry name" value="BZIP"/>
    <property type="match status" value="1"/>
</dbReference>
<evidence type="ECO:0000256" key="2">
    <source>
        <dbReference type="ARBA" id="ARBA00023015"/>
    </source>
</evidence>
<evidence type="ECO:0000256" key="3">
    <source>
        <dbReference type="ARBA" id="ARBA00023125"/>
    </source>
</evidence>
<dbReference type="GO" id="GO:0005634">
    <property type="term" value="C:nucleus"/>
    <property type="evidence" value="ECO:0007669"/>
    <property type="project" value="UniProtKB-SubCell"/>
</dbReference>
<dbReference type="OrthoDB" id="551672at2759"/>
<keyword evidence="2" id="KW-0805">Transcription regulation</keyword>
<reference evidence="8" key="1">
    <citation type="submission" date="2022-04" db="EMBL/GenBank/DDBJ databases">
        <title>Carnegiea gigantea Genome sequencing and assembly v2.</title>
        <authorList>
            <person name="Copetti D."/>
            <person name="Sanderson M.J."/>
            <person name="Burquez A."/>
            <person name="Wojciechowski M.F."/>
        </authorList>
    </citation>
    <scope>NUCLEOTIDE SEQUENCE</scope>
    <source>
        <strain evidence="8">SGP5-SGP5p</strain>
        <tissue evidence="8">Aerial part</tissue>
    </source>
</reference>
<keyword evidence="9" id="KW-1185">Reference proteome</keyword>
<feature type="domain" description="BZIP" evidence="7">
    <location>
        <begin position="110"/>
        <end position="151"/>
    </location>
</feature>
<protein>
    <recommendedName>
        <fullName evidence="7">BZIP domain-containing protein</fullName>
    </recommendedName>
</protein>
<dbReference type="GO" id="GO:0003700">
    <property type="term" value="F:DNA-binding transcription factor activity"/>
    <property type="evidence" value="ECO:0007669"/>
    <property type="project" value="InterPro"/>
</dbReference>